<dbReference type="RefSeq" id="WP_111333066.1">
    <property type="nucleotide sequence ID" value="NZ_CP030032.1"/>
</dbReference>
<dbReference type="CDD" id="cd04301">
    <property type="entry name" value="NAT_SF"/>
    <property type="match status" value="1"/>
</dbReference>
<organism evidence="1 2">
    <name type="scientific">Bradymonas sediminis</name>
    <dbReference type="NCBI Taxonomy" id="1548548"/>
    <lineage>
        <taxon>Bacteria</taxon>
        <taxon>Deltaproteobacteria</taxon>
        <taxon>Bradymonadales</taxon>
        <taxon>Bradymonadaceae</taxon>
        <taxon>Bradymonas</taxon>
    </lineage>
</organism>
<dbReference type="GO" id="GO:0016747">
    <property type="term" value="F:acyltransferase activity, transferring groups other than amino-acyl groups"/>
    <property type="evidence" value="ECO:0007669"/>
    <property type="project" value="InterPro"/>
</dbReference>
<name>A0A2Z4FIT9_9DELT</name>
<protein>
    <submittedName>
        <fullName evidence="1">GNAT family N-acetyltransferase</fullName>
    </submittedName>
</protein>
<accession>A0A2Z4FIT9</accession>
<keyword evidence="2" id="KW-1185">Reference proteome</keyword>
<dbReference type="Pfam" id="PF13673">
    <property type="entry name" value="Acetyltransf_10"/>
    <property type="match status" value="1"/>
</dbReference>
<dbReference type="Proteomes" id="UP000249799">
    <property type="component" value="Chromosome"/>
</dbReference>
<gene>
    <name evidence="1" type="ORF">DN745_06245</name>
</gene>
<evidence type="ECO:0000313" key="1">
    <source>
        <dbReference type="EMBL" id="AWV88961.1"/>
    </source>
</evidence>
<dbReference type="EMBL" id="CP030032">
    <property type="protein sequence ID" value="AWV88961.1"/>
    <property type="molecule type" value="Genomic_DNA"/>
</dbReference>
<dbReference type="InterPro" id="IPR000182">
    <property type="entry name" value="GNAT_dom"/>
</dbReference>
<dbReference type="InterPro" id="IPR016181">
    <property type="entry name" value="Acyl_CoA_acyltransferase"/>
</dbReference>
<dbReference type="KEGG" id="bsed:DN745_06245"/>
<dbReference type="Gene3D" id="3.40.630.30">
    <property type="match status" value="1"/>
</dbReference>
<dbReference type="OrthoDB" id="9796171at2"/>
<dbReference type="AlphaFoldDB" id="A0A2Z4FIT9"/>
<proteinExistence type="predicted"/>
<dbReference type="SUPFAM" id="SSF55729">
    <property type="entry name" value="Acyl-CoA N-acyltransferases (Nat)"/>
    <property type="match status" value="1"/>
</dbReference>
<evidence type="ECO:0000313" key="2">
    <source>
        <dbReference type="Proteomes" id="UP000249799"/>
    </source>
</evidence>
<dbReference type="PROSITE" id="PS51186">
    <property type="entry name" value="GNAT"/>
    <property type="match status" value="1"/>
</dbReference>
<reference evidence="1 2" key="1">
    <citation type="submission" date="2018-06" db="EMBL/GenBank/DDBJ databases">
        <title>Lujinxingia sediminis gen. nov. sp. nov., a new facultative anaerobic member of the class Deltaproteobacteria, and proposal of Lujinxingaceae fam. nov.</title>
        <authorList>
            <person name="Guo L.-Y."/>
            <person name="Li C.-M."/>
            <person name="Wang S."/>
            <person name="Du Z.-J."/>
        </authorList>
    </citation>
    <scope>NUCLEOTIDE SEQUENCE [LARGE SCALE GENOMIC DNA]</scope>
    <source>
        <strain evidence="1 2">FA350</strain>
    </source>
</reference>
<keyword evidence="1" id="KW-0808">Transferase</keyword>
<sequence>MISIDVTHYRDLTRDELHDILALRVLVFVVGQKITSEPEIDGRDPECAHMMLWQHGADDTRRLIGTARIFVDEAPQVIGRVAIHPDFQGQGLGTRLMRAAQTSLGQHLGELHAQAHLEDWYHRLGWRRVGEPFVEAEIPHIMMRFDSTLAGD</sequence>